<dbReference type="SUPFAM" id="SSF53041">
    <property type="entry name" value="Resolvase-like"/>
    <property type="match status" value="1"/>
</dbReference>
<dbReference type="Gene3D" id="3.90.1750.20">
    <property type="entry name" value="Putative Large Serine Recombinase, Chain B, Domain 2"/>
    <property type="match status" value="1"/>
</dbReference>
<dbReference type="OrthoDB" id="65783at2"/>
<reference evidence="4 5" key="1">
    <citation type="submission" date="2019-03" db="EMBL/GenBank/DDBJ databases">
        <title>Genomic Encyclopedia of Type Strains, Phase IV (KMG-IV): sequencing the most valuable type-strain genomes for metagenomic binning, comparative biology and taxonomic classification.</title>
        <authorList>
            <person name="Goeker M."/>
        </authorList>
    </citation>
    <scope>NUCLEOTIDE SEQUENCE [LARGE SCALE GENOMIC DNA]</scope>
    <source>
        <strain evidence="4 5">DSM 24979</strain>
    </source>
</reference>
<dbReference type="Gene3D" id="3.40.50.1390">
    <property type="entry name" value="Resolvase, N-terminal catalytic domain"/>
    <property type="match status" value="1"/>
</dbReference>
<dbReference type="Pfam" id="PF13408">
    <property type="entry name" value="Zn_ribbon_recom"/>
    <property type="match status" value="1"/>
</dbReference>
<dbReference type="GO" id="GO:0000150">
    <property type="term" value="F:DNA strand exchange activity"/>
    <property type="evidence" value="ECO:0007669"/>
    <property type="project" value="InterPro"/>
</dbReference>
<feature type="domain" description="Resolvase/invertase-type recombinase catalytic" evidence="2">
    <location>
        <begin position="17"/>
        <end position="163"/>
    </location>
</feature>
<dbReference type="InterPro" id="IPR006119">
    <property type="entry name" value="Resolv_N"/>
</dbReference>
<dbReference type="InterPro" id="IPR038109">
    <property type="entry name" value="DNA_bind_recomb_sf"/>
</dbReference>
<accession>A0A4R1QMH4</accession>
<name>A0A4R1QMH4_9BACL</name>
<dbReference type="InterPro" id="IPR036162">
    <property type="entry name" value="Resolvase-like_N_sf"/>
</dbReference>
<dbReference type="InterPro" id="IPR025827">
    <property type="entry name" value="Zn_ribbon_recom_dom"/>
</dbReference>
<dbReference type="InterPro" id="IPR050639">
    <property type="entry name" value="SSR_resolvase"/>
</dbReference>
<keyword evidence="1" id="KW-0175">Coiled coil</keyword>
<dbReference type="Pfam" id="PF00239">
    <property type="entry name" value="Resolvase"/>
    <property type="match status" value="1"/>
</dbReference>
<comment type="caution">
    <text evidence="4">The sequence shown here is derived from an EMBL/GenBank/DDBJ whole genome shotgun (WGS) entry which is preliminary data.</text>
</comment>
<gene>
    <name evidence="4" type="ORF">EDD69_1094</name>
</gene>
<dbReference type="GO" id="GO:0003677">
    <property type="term" value="F:DNA binding"/>
    <property type="evidence" value="ECO:0007669"/>
    <property type="project" value="InterPro"/>
</dbReference>
<dbReference type="PANTHER" id="PTHR30461:SF23">
    <property type="entry name" value="DNA RECOMBINASE-RELATED"/>
    <property type="match status" value="1"/>
</dbReference>
<dbReference type="Pfam" id="PF07508">
    <property type="entry name" value="Recombinase"/>
    <property type="match status" value="1"/>
</dbReference>
<dbReference type="AlphaFoldDB" id="A0A4R1QMH4"/>
<dbReference type="PANTHER" id="PTHR30461">
    <property type="entry name" value="DNA-INVERTASE FROM LAMBDOID PROPHAGE"/>
    <property type="match status" value="1"/>
</dbReference>
<keyword evidence="5" id="KW-1185">Reference proteome</keyword>
<organism evidence="4 5">
    <name type="scientific">Thermolongibacillus altinsuensis</name>
    <dbReference type="NCBI Taxonomy" id="575256"/>
    <lineage>
        <taxon>Bacteria</taxon>
        <taxon>Bacillati</taxon>
        <taxon>Bacillota</taxon>
        <taxon>Bacilli</taxon>
        <taxon>Bacillales</taxon>
        <taxon>Anoxybacillaceae</taxon>
        <taxon>Thermolongibacillus</taxon>
    </lineage>
</organism>
<dbReference type="EMBL" id="SLUL01000009">
    <property type="protein sequence ID" value="TCL48374.1"/>
    <property type="molecule type" value="Genomic_DNA"/>
</dbReference>
<protein>
    <submittedName>
        <fullName evidence="4">DNA invertase Pin-like site-specific DNA recombinase</fullName>
    </submittedName>
</protein>
<dbReference type="RefSeq" id="WP_132948706.1">
    <property type="nucleotide sequence ID" value="NZ_SLUL01000009.1"/>
</dbReference>
<dbReference type="SMART" id="SM00857">
    <property type="entry name" value="Resolvase"/>
    <property type="match status" value="1"/>
</dbReference>
<evidence type="ECO:0000313" key="5">
    <source>
        <dbReference type="Proteomes" id="UP000295658"/>
    </source>
</evidence>
<feature type="coiled-coil region" evidence="1">
    <location>
        <begin position="395"/>
        <end position="464"/>
    </location>
</feature>
<dbReference type="PROSITE" id="PS51737">
    <property type="entry name" value="RECOMBINASE_DNA_BIND"/>
    <property type="match status" value="1"/>
</dbReference>
<proteinExistence type="predicted"/>
<feature type="domain" description="Recombinase" evidence="3">
    <location>
        <begin position="173"/>
        <end position="299"/>
    </location>
</feature>
<dbReference type="PROSITE" id="PS51736">
    <property type="entry name" value="RECOMBINASES_3"/>
    <property type="match status" value="1"/>
</dbReference>
<evidence type="ECO:0000256" key="1">
    <source>
        <dbReference type="SAM" id="Coils"/>
    </source>
</evidence>
<evidence type="ECO:0000259" key="3">
    <source>
        <dbReference type="PROSITE" id="PS51737"/>
    </source>
</evidence>
<dbReference type="Proteomes" id="UP000295658">
    <property type="component" value="Unassembled WGS sequence"/>
</dbReference>
<evidence type="ECO:0000313" key="4">
    <source>
        <dbReference type="EMBL" id="TCL48374.1"/>
    </source>
</evidence>
<dbReference type="InterPro" id="IPR011109">
    <property type="entry name" value="DNA_bind_recombinase_dom"/>
</dbReference>
<sequence length="510" mass="58931">MYNYNIGEIINALSIEFVAIYLRKSRDDKSEEDVLANHRLELVELAKKYNLKYVIYEEIGTSDSIEFRPELKKLLREVKNGVYDAVLVIHPDRLGRGDWADVGEIRKAFKASNTVVITPQKVLDYNDENQELANDMDALMAKHEYRLIKGRLKAGKIRGAKRGRWTNGVPPFPYFYDRNTKSLVVDEAKLPIYRMMVEEYLNGTSLKDIAVKVNKMGVKTHIGKYWSEVKVERVIFSEIHLGRIIYGKTSGSGHKNKPTKPLEIKDRDEWIIVENCHTAIKTLEEHSRMLAIKNAKQKVPKRARNGVYALSGLIKCSKCGYSMRMNNKKTVTKGLKCYVVKCQKTDPFGNQCGHHGIDADILLEAIENELLLYLNEIKSFENPQPSNQYKLDDLLAEKRKELKNAEDGLNRIYNLYVMGKINEEVMNNMSKEQEAMVIKIKNELREIEENFKEVKGISKEERKERIEAALRGLSDNTIETKELNRLLRLIIKEISYKKVQDEVTVEISFY</sequence>
<evidence type="ECO:0000259" key="2">
    <source>
        <dbReference type="PROSITE" id="PS51736"/>
    </source>
</evidence>
<dbReference type="CDD" id="cd00338">
    <property type="entry name" value="Ser_Recombinase"/>
    <property type="match status" value="1"/>
</dbReference>